<dbReference type="OrthoDB" id="3783760at2759"/>
<organism evidence="2 3">
    <name type="scientific">Byssothecium circinans</name>
    <dbReference type="NCBI Taxonomy" id="147558"/>
    <lineage>
        <taxon>Eukaryota</taxon>
        <taxon>Fungi</taxon>
        <taxon>Dikarya</taxon>
        <taxon>Ascomycota</taxon>
        <taxon>Pezizomycotina</taxon>
        <taxon>Dothideomycetes</taxon>
        <taxon>Pleosporomycetidae</taxon>
        <taxon>Pleosporales</taxon>
        <taxon>Massarineae</taxon>
        <taxon>Massarinaceae</taxon>
        <taxon>Byssothecium</taxon>
    </lineage>
</organism>
<sequence>MIASTLVILSALALLSASAPVEPQGSKHVVYLSTCAPEDCSVFCEPGEYNIVAAGYFANGPPKSATATPTTLGTLSNSNNAWDGAKRTVRLGSTGSLATNIQAGAKKLPQSEIAGDATLTGRGEGAVSEPYACFRDATTKFRANYDGERYRCTADFYCASLDLGV</sequence>
<protein>
    <submittedName>
        <fullName evidence="2">Uncharacterized protein</fullName>
    </submittedName>
</protein>
<keyword evidence="3" id="KW-1185">Reference proteome</keyword>
<reference evidence="2" key="1">
    <citation type="journal article" date="2020" name="Stud. Mycol.">
        <title>101 Dothideomycetes genomes: a test case for predicting lifestyles and emergence of pathogens.</title>
        <authorList>
            <person name="Haridas S."/>
            <person name="Albert R."/>
            <person name="Binder M."/>
            <person name="Bloem J."/>
            <person name="Labutti K."/>
            <person name="Salamov A."/>
            <person name="Andreopoulos B."/>
            <person name="Baker S."/>
            <person name="Barry K."/>
            <person name="Bills G."/>
            <person name="Bluhm B."/>
            <person name="Cannon C."/>
            <person name="Castanera R."/>
            <person name="Culley D."/>
            <person name="Daum C."/>
            <person name="Ezra D."/>
            <person name="Gonzalez J."/>
            <person name="Henrissat B."/>
            <person name="Kuo A."/>
            <person name="Liang C."/>
            <person name="Lipzen A."/>
            <person name="Lutzoni F."/>
            <person name="Magnuson J."/>
            <person name="Mondo S."/>
            <person name="Nolan M."/>
            <person name="Ohm R."/>
            <person name="Pangilinan J."/>
            <person name="Park H.-J."/>
            <person name="Ramirez L."/>
            <person name="Alfaro M."/>
            <person name="Sun H."/>
            <person name="Tritt A."/>
            <person name="Yoshinaga Y."/>
            <person name="Zwiers L.-H."/>
            <person name="Turgeon B."/>
            <person name="Goodwin S."/>
            <person name="Spatafora J."/>
            <person name="Crous P."/>
            <person name="Grigoriev I."/>
        </authorList>
    </citation>
    <scope>NUCLEOTIDE SEQUENCE</scope>
    <source>
        <strain evidence="2">CBS 675.92</strain>
    </source>
</reference>
<accession>A0A6A5U6S8</accession>
<dbReference type="AlphaFoldDB" id="A0A6A5U6S8"/>
<gene>
    <name evidence="2" type="ORF">CC80DRAFT_544494</name>
</gene>
<dbReference type="Proteomes" id="UP000800035">
    <property type="component" value="Unassembled WGS sequence"/>
</dbReference>
<keyword evidence="1" id="KW-0732">Signal</keyword>
<proteinExistence type="predicted"/>
<feature type="signal peptide" evidence="1">
    <location>
        <begin position="1"/>
        <end position="18"/>
    </location>
</feature>
<dbReference type="EMBL" id="ML976983">
    <property type="protein sequence ID" value="KAF1960030.1"/>
    <property type="molecule type" value="Genomic_DNA"/>
</dbReference>
<evidence type="ECO:0000313" key="2">
    <source>
        <dbReference type="EMBL" id="KAF1960030.1"/>
    </source>
</evidence>
<evidence type="ECO:0000256" key="1">
    <source>
        <dbReference type="SAM" id="SignalP"/>
    </source>
</evidence>
<feature type="chain" id="PRO_5025531768" evidence="1">
    <location>
        <begin position="19"/>
        <end position="165"/>
    </location>
</feature>
<evidence type="ECO:0000313" key="3">
    <source>
        <dbReference type="Proteomes" id="UP000800035"/>
    </source>
</evidence>
<name>A0A6A5U6S8_9PLEO</name>